<dbReference type="InterPro" id="IPR009288">
    <property type="entry name" value="AIG2-like_dom"/>
</dbReference>
<protein>
    <submittedName>
        <fullName evidence="2">Gamma-glutamylcyclotransferase (GGCT)/AIG2-like uncharacterized protein YtfP</fullName>
    </submittedName>
</protein>
<dbReference type="GO" id="GO:0016740">
    <property type="term" value="F:transferase activity"/>
    <property type="evidence" value="ECO:0007669"/>
    <property type="project" value="UniProtKB-KW"/>
</dbReference>
<dbReference type="OrthoDB" id="8538589at2"/>
<evidence type="ECO:0000259" key="1">
    <source>
        <dbReference type="Pfam" id="PF06094"/>
    </source>
</evidence>
<dbReference type="InterPro" id="IPR013024">
    <property type="entry name" value="GGCT-like"/>
</dbReference>
<dbReference type="SUPFAM" id="SSF110857">
    <property type="entry name" value="Gamma-glutamyl cyclotransferase-like"/>
    <property type="match status" value="1"/>
</dbReference>
<evidence type="ECO:0000313" key="3">
    <source>
        <dbReference type="Proteomes" id="UP000525923"/>
    </source>
</evidence>
<dbReference type="Proteomes" id="UP000525923">
    <property type="component" value="Unassembled WGS sequence"/>
</dbReference>
<reference evidence="2 3" key="1">
    <citation type="submission" date="2020-08" db="EMBL/GenBank/DDBJ databases">
        <title>Genomic Encyclopedia of Type Strains, Phase IV (KMG-IV): sequencing the most valuable type-strain genomes for metagenomic binning, comparative biology and taxonomic classification.</title>
        <authorList>
            <person name="Goeker M."/>
        </authorList>
    </citation>
    <scope>NUCLEOTIDE SEQUENCE [LARGE SCALE GENOMIC DNA]</scope>
    <source>
        <strain evidence="2 3">DSM 15895</strain>
    </source>
</reference>
<organism evidence="2 3">
    <name type="scientific">Planococcus koreensis</name>
    <dbReference type="NCBI Taxonomy" id="112331"/>
    <lineage>
        <taxon>Bacteria</taxon>
        <taxon>Bacillati</taxon>
        <taxon>Bacillota</taxon>
        <taxon>Bacilli</taxon>
        <taxon>Bacillales</taxon>
        <taxon>Caryophanaceae</taxon>
        <taxon>Planococcus</taxon>
    </lineage>
</organism>
<gene>
    <name evidence="2" type="ORF">HNQ44_001940</name>
</gene>
<accession>A0A7W8CUK1</accession>
<name>A0A7W8CUK1_9BACL</name>
<feature type="domain" description="Gamma-glutamylcyclotransferase AIG2-like" evidence="1">
    <location>
        <begin position="3"/>
        <end position="120"/>
    </location>
</feature>
<keyword evidence="2" id="KW-0808">Transferase</keyword>
<dbReference type="RefSeq" id="WP_135500510.1">
    <property type="nucleotide sequence ID" value="NZ_JACHHE010000004.1"/>
</dbReference>
<evidence type="ECO:0000313" key="2">
    <source>
        <dbReference type="EMBL" id="MBB5180512.1"/>
    </source>
</evidence>
<dbReference type="InterPro" id="IPR036568">
    <property type="entry name" value="GGCT-like_sf"/>
</dbReference>
<sequence>MLLFVYGTLKEGGKYHCYLGEAALVAEHAMAKGTLYDTGMGYPAMVKAAQGDIQGQVYDIPEELWPAIDDLEGYAAQAETDLFDKQTTEVYANGEVVETIVYVANAKGLLKEKVETGVWDVRVAQEQM</sequence>
<dbReference type="Gene3D" id="3.10.490.10">
    <property type="entry name" value="Gamma-glutamyl cyclotransferase-like"/>
    <property type="match status" value="1"/>
</dbReference>
<dbReference type="AlphaFoldDB" id="A0A7W8CUK1"/>
<dbReference type="Pfam" id="PF06094">
    <property type="entry name" value="GGACT"/>
    <property type="match status" value="1"/>
</dbReference>
<dbReference type="EMBL" id="JACHHE010000004">
    <property type="protein sequence ID" value="MBB5180512.1"/>
    <property type="molecule type" value="Genomic_DNA"/>
</dbReference>
<keyword evidence="3" id="KW-1185">Reference proteome</keyword>
<comment type="caution">
    <text evidence="2">The sequence shown here is derived from an EMBL/GenBank/DDBJ whole genome shotgun (WGS) entry which is preliminary data.</text>
</comment>
<dbReference type="CDD" id="cd06661">
    <property type="entry name" value="GGCT_like"/>
    <property type="match status" value="1"/>
</dbReference>
<proteinExistence type="predicted"/>